<dbReference type="GO" id="GO:0003924">
    <property type="term" value="F:GTPase activity"/>
    <property type="evidence" value="ECO:0007669"/>
    <property type="project" value="InterPro"/>
</dbReference>
<dbReference type="PROSITE" id="PS01134">
    <property type="entry name" value="FTSZ_1"/>
    <property type="match status" value="1"/>
</dbReference>
<keyword evidence="4" id="KW-0132">Cell division</keyword>
<dbReference type="CTD" id="6099351"/>
<name>A8PCW6_BRUMA</name>
<dbReference type="Pfam" id="PF00091">
    <property type="entry name" value="Tubulin"/>
    <property type="match status" value="1"/>
</dbReference>
<dbReference type="AlphaFoldDB" id="A8PCW6"/>
<reference evidence="4" key="1">
    <citation type="journal article" date="2007" name="Science">
        <title>Draft genome of the filarial nematode parasite Brugia malayi.</title>
        <authorList>
            <person name="Ghedin E."/>
            <person name="Wang S."/>
            <person name="Spiro D."/>
            <person name="Caler E."/>
            <person name="Zhao Q."/>
            <person name="Crabtree J."/>
            <person name="Allen J.E."/>
            <person name="Delcher A.L."/>
            <person name="Guiliano D.B."/>
            <person name="Miranda-Saavedra D."/>
            <person name="Angiuoli S.V."/>
            <person name="Creasy T."/>
            <person name="Amedeo P."/>
            <person name="Haas B."/>
            <person name="El-Sayed N.M."/>
            <person name="Wortman J.R."/>
            <person name="Feldblyum T."/>
            <person name="Tallon L."/>
            <person name="Schatz M."/>
            <person name="Shumway M."/>
            <person name="Koo H."/>
            <person name="Salzberg S.L."/>
            <person name="Schobel S."/>
            <person name="Pertea M."/>
            <person name="Pop M."/>
            <person name="White O."/>
            <person name="Barton G.J."/>
            <person name="Carlow C.K."/>
            <person name="Crawford M.J."/>
            <person name="Daub J."/>
            <person name="Dimmic M.W."/>
            <person name="Estes C.F."/>
            <person name="Foster J.M."/>
            <person name="Ganatra M."/>
            <person name="Gregory W.F."/>
            <person name="Johnson N.M."/>
            <person name="Jin J."/>
            <person name="Komuniecki R."/>
            <person name="Korf I."/>
            <person name="Kumar S."/>
            <person name="Laney S."/>
            <person name="Li B.W."/>
            <person name="Li W."/>
            <person name="Lindblom T.H."/>
            <person name="Lustigman S."/>
            <person name="Ma D."/>
            <person name="Maina C.V."/>
            <person name="Martin D.M."/>
            <person name="McCarter J.P."/>
            <person name="McReynolds L."/>
            <person name="Mitreva M."/>
            <person name="Nutman T.B."/>
            <person name="Parkinson J."/>
            <person name="Peregrin-Alvarez J.M."/>
            <person name="Poole C."/>
            <person name="Ren Q."/>
            <person name="Saunders L."/>
            <person name="Sluder A.E."/>
            <person name="Smith K."/>
            <person name="Stanke M."/>
            <person name="Unnasch T.R."/>
            <person name="Ware J."/>
            <person name="Wei A.D."/>
            <person name="Weil G."/>
            <person name="Williams D.J."/>
            <person name="Zhang Y."/>
            <person name="Williams S.A."/>
            <person name="Fraser-Liggett C."/>
            <person name="Slatko B."/>
            <person name="Blaxter M.L."/>
            <person name="Scott A.L."/>
        </authorList>
    </citation>
    <scope>NUCLEOTIDE SEQUENCE [LARGE SCALE GENOMIC DNA]</scope>
</reference>
<evidence type="ECO:0000256" key="1">
    <source>
        <dbReference type="ARBA" id="ARBA00022741"/>
    </source>
</evidence>
<keyword evidence="1" id="KW-0547">Nucleotide-binding</keyword>
<dbReference type="GO" id="GO:0032153">
    <property type="term" value="C:cell division site"/>
    <property type="evidence" value="ECO:0007669"/>
    <property type="project" value="TreeGrafter"/>
</dbReference>
<dbReference type="GO" id="GO:0005737">
    <property type="term" value="C:cytoplasm"/>
    <property type="evidence" value="ECO:0007669"/>
    <property type="project" value="TreeGrafter"/>
</dbReference>
<evidence type="ECO:0000313" key="4">
    <source>
        <dbReference type="EMBL" id="EDP35243.1"/>
    </source>
</evidence>
<dbReference type="KEGG" id="bmy:BM_BM17857"/>
<dbReference type="SUPFAM" id="SSF52490">
    <property type="entry name" value="Tubulin nucleotide-binding domain-like"/>
    <property type="match status" value="1"/>
</dbReference>
<dbReference type="GeneID" id="6099351"/>
<feature type="domain" description="Tubulin/FtsZ GTPase" evidence="3">
    <location>
        <begin position="9"/>
        <end position="57"/>
    </location>
</feature>
<proteinExistence type="predicted"/>
<accession>A8PCW6</accession>
<gene>
    <name evidence="4" type="ORF">Bm1_22230</name>
</gene>
<protein>
    <submittedName>
        <fullName evidence="4">Cell division protein ftsZ, putative</fullName>
    </submittedName>
</protein>
<dbReference type="InterPro" id="IPR036525">
    <property type="entry name" value="Tubulin/FtsZ_GTPase_sf"/>
</dbReference>
<dbReference type="PANTHER" id="PTHR30314">
    <property type="entry name" value="CELL DIVISION PROTEIN FTSZ-RELATED"/>
    <property type="match status" value="1"/>
</dbReference>
<keyword evidence="2" id="KW-0342">GTP-binding</keyword>
<dbReference type="InterPro" id="IPR003008">
    <property type="entry name" value="Tubulin_FtsZ_GTPase"/>
</dbReference>
<dbReference type="OrthoDB" id="10252754at2759"/>
<dbReference type="EMBL" id="DS239057">
    <property type="protein sequence ID" value="EDP35243.1"/>
    <property type="molecule type" value="Genomic_DNA"/>
</dbReference>
<evidence type="ECO:0000259" key="3">
    <source>
        <dbReference type="Pfam" id="PF00091"/>
    </source>
</evidence>
<dbReference type="InterPro" id="IPR045061">
    <property type="entry name" value="FtsZ/CetZ"/>
</dbReference>
<keyword evidence="4" id="KW-0131">Cell cycle</keyword>
<dbReference type="RefSeq" id="XP_001895902.2">
    <property type="nucleotide sequence ID" value="XM_001895867.2"/>
</dbReference>
<sequence length="59" mass="6202">MIQSILQGVNFVVANTDAQALEKSLCDKKIQLGINLTKGLGAGALPDVGKNAAEESMMR</sequence>
<dbReference type="PANTHER" id="PTHR30314:SF3">
    <property type="entry name" value="MITOCHONDRIAL DIVISION PROTEIN FSZA"/>
    <property type="match status" value="1"/>
</dbReference>
<dbReference type="GO" id="GO:0005525">
    <property type="term" value="F:GTP binding"/>
    <property type="evidence" value="ECO:0007669"/>
    <property type="project" value="UniProtKB-KW"/>
</dbReference>
<organism evidence="4">
    <name type="scientific">Brugia malayi</name>
    <name type="common">Filarial nematode worm</name>
    <dbReference type="NCBI Taxonomy" id="6279"/>
    <lineage>
        <taxon>Eukaryota</taxon>
        <taxon>Metazoa</taxon>
        <taxon>Ecdysozoa</taxon>
        <taxon>Nematoda</taxon>
        <taxon>Chromadorea</taxon>
        <taxon>Rhabditida</taxon>
        <taxon>Spirurina</taxon>
        <taxon>Spiruromorpha</taxon>
        <taxon>Filarioidea</taxon>
        <taxon>Onchocercidae</taxon>
        <taxon>Brugia</taxon>
    </lineage>
</organism>
<dbReference type="Gene3D" id="3.40.50.1440">
    <property type="entry name" value="Tubulin/FtsZ, GTPase domain"/>
    <property type="match status" value="1"/>
</dbReference>
<evidence type="ECO:0000256" key="2">
    <source>
        <dbReference type="ARBA" id="ARBA00023134"/>
    </source>
</evidence>
<dbReference type="GO" id="GO:0051301">
    <property type="term" value="P:cell division"/>
    <property type="evidence" value="ECO:0007669"/>
    <property type="project" value="UniProtKB-KW"/>
</dbReference>
<dbReference type="InterPro" id="IPR020805">
    <property type="entry name" value="Cell_div_FtsZ_CS"/>
</dbReference>